<feature type="compositionally biased region" description="Low complexity" evidence="1">
    <location>
        <begin position="7"/>
        <end position="20"/>
    </location>
</feature>
<name>A0ABD2CGE5_VESMC</name>
<dbReference type="AlphaFoldDB" id="A0ABD2CGE5"/>
<proteinExistence type="predicted"/>
<feature type="non-terminal residue" evidence="2">
    <location>
        <position position="142"/>
    </location>
</feature>
<protein>
    <submittedName>
        <fullName evidence="2">Uncharacterized protein</fullName>
    </submittedName>
</protein>
<dbReference type="Proteomes" id="UP001607303">
    <property type="component" value="Unassembled WGS sequence"/>
</dbReference>
<feature type="compositionally biased region" description="Low complexity" evidence="1">
    <location>
        <begin position="59"/>
        <end position="73"/>
    </location>
</feature>
<comment type="caution">
    <text evidence="2">The sequence shown here is derived from an EMBL/GenBank/DDBJ whole genome shotgun (WGS) entry which is preliminary data.</text>
</comment>
<sequence length="142" mass="15627">MKSMKGRWWQQRQQQQQQQQHRGQVATRREPGNLGGTEFSRAKLPAAIGDIQNDSLAPMAGSTAASRHAAAAATRRRMSHPSREGKLLDNTTKIEVIVRIPSRLWATSYRNKTSINDSTPITNNPLQLPPTPPPAPPPPPPA</sequence>
<gene>
    <name evidence="2" type="ORF">V1477_007632</name>
</gene>
<dbReference type="EMBL" id="JAYRBN010000051">
    <property type="protein sequence ID" value="KAL2744142.1"/>
    <property type="molecule type" value="Genomic_DNA"/>
</dbReference>
<feature type="region of interest" description="Disordered" evidence="1">
    <location>
        <begin position="108"/>
        <end position="142"/>
    </location>
</feature>
<feature type="region of interest" description="Disordered" evidence="1">
    <location>
        <begin position="1"/>
        <end position="41"/>
    </location>
</feature>
<keyword evidence="3" id="KW-1185">Reference proteome</keyword>
<organism evidence="2 3">
    <name type="scientific">Vespula maculifrons</name>
    <name type="common">Eastern yellow jacket</name>
    <name type="synonym">Wasp</name>
    <dbReference type="NCBI Taxonomy" id="7453"/>
    <lineage>
        <taxon>Eukaryota</taxon>
        <taxon>Metazoa</taxon>
        <taxon>Ecdysozoa</taxon>
        <taxon>Arthropoda</taxon>
        <taxon>Hexapoda</taxon>
        <taxon>Insecta</taxon>
        <taxon>Pterygota</taxon>
        <taxon>Neoptera</taxon>
        <taxon>Endopterygota</taxon>
        <taxon>Hymenoptera</taxon>
        <taxon>Apocrita</taxon>
        <taxon>Aculeata</taxon>
        <taxon>Vespoidea</taxon>
        <taxon>Vespidae</taxon>
        <taxon>Vespinae</taxon>
        <taxon>Vespula</taxon>
    </lineage>
</organism>
<feature type="region of interest" description="Disordered" evidence="1">
    <location>
        <begin position="56"/>
        <end position="87"/>
    </location>
</feature>
<evidence type="ECO:0000313" key="3">
    <source>
        <dbReference type="Proteomes" id="UP001607303"/>
    </source>
</evidence>
<evidence type="ECO:0000313" key="2">
    <source>
        <dbReference type="EMBL" id="KAL2744142.1"/>
    </source>
</evidence>
<reference evidence="2 3" key="1">
    <citation type="journal article" date="2024" name="Ann. Entomol. Soc. Am.">
        <title>Genomic analyses of the southern and eastern yellowjacket wasps (Hymenoptera: Vespidae) reveal evolutionary signatures of social life.</title>
        <authorList>
            <person name="Catto M.A."/>
            <person name="Caine P.B."/>
            <person name="Orr S.E."/>
            <person name="Hunt B.G."/>
            <person name="Goodisman M.A.D."/>
        </authorList>
    </citation>
    <scope>NUCLEOTIDE SEQUENCE [LARGE SCALE GENOMIC DNA]</scope>
    <source>
        <strain evidence="2">232</strain>
        <tissue evidence="2">Head and thorax</tissue>
    </source>
</reference>
<feature type="compositionally biased region" description="Polar residues" evidence="1">
    <location>
        <begin position="108"/>
        <end position="119"/>
    </location>
</feature>
<feature type="compositionally biased region" description="Pro residues" evidence="1">
    <location>
        <begin position="127"/>
        <end position="142"/>
    </location>
</feature>
<accession>A0ABD2CGE5</accession>
<evidence type="ECO:0000256" key="1">
    <source>
        <dbReference type="SAM" id="MobiDB-lite"/>
    </source>
</evidence>